<dbReference type="CDD" id="cd10931">
    <property type="entry name" value="CE4_u7"/>
    <property type="match status" value="1"/>
</dbReference>
<name>A0A8F5VK95_METHU</name>
<organism evidence="1 2">
    <name type="scientific">Methanospirillum hungatei</name>
    <dbReference type="NCBI Taxonomy" id="2203"/>
    <lineage>
        <taxon>Archaea</taxon>
        <taxon>Methanobacteriati</taxon>
        <taxon>Methanobacteriota</taxon>
        <taxon>Stenosarchaea group</taxon>
        <taxon>Methanomicrobia</taxon>
        <taxon>Methanomicrobiales</taxon>
        <taxon>Methanospirillaceae</taxon>
        <taxon>Methanospirillum</taxon>
    </lineage>
</organism>
<accession>A0A8F5VK95</accession>
<protein>
    <submittedName>
        <fullName evidence="1">Polysaccharide deacetylase family protein</fullName>
    </submittedName>
</protein>
<dbReference type="OrthoDB" id="371704at2157"/>
<dbReference type="Proteomes" id="UP000694228">
    <property type="component" value="Chromosome"/>
</dbReference>
<dbReference type="EMBL" id="CP077107">
    <property type="protein sequence ID" value="QXO93561.1"/>
    <property type="molecule type" value="Genomic_DNA"/>
</dbReference>
<evidence type="ECO:0000313" key="2">
    <source>
        <dbReference type="Proteomes" id="UP000694228"/>
    </source>
</evidence>
<proteinExistence type="predicted"/>
<sequence length="349" mass="40667">MKIDSNTLRLTRPDLWDRFTRREEYENPIRDMHGRFPYWASQDRDIFRPSVSEYLYEQGLIKPEYPDGCEFALCVTHDVDVIYSSPYMKILNGLLSARQGDRKRAVREIGSACNRKSPFYNFKEILSLEEKYGVTSTWFFQALEPGEPEFRYRLSDVEDVLGDILDAGSEIGLHGGFDAPFNLDRLLIEKTRLEKVLGEKVTGYRSHYLKFQVPKTWELLEQAGFSYDSTLGYSDCMGFRSGMCHPYKPVNLNTGKEIDIIEFPLHVMDMSLFHQYMRLDFDGAWRVVKKSIDNVHNCRGVLVINWHNTGYVNDSYEKKIVEKIMAFSIKRGAWIGSMNQIIYPVSYKL</sequence>
<reference evidence="1 2" key="1">
    <citation type="submission" date="2021-06" db="EMBL/GenBank/DDBJ databases">
        <title>Complete genome sequence of the secondary alcohol utilizing methanogen Methanospirillum hungatei strain GP1.</title>
        <authorList>
            <person name="Day L.A."/>
            <person name="Costa K.C."/>
        </authorList>
    </citation>
    <scope>NUCLEOTIDE SEQUENCE [LARGE SCALE GENOMIC DNA]</scope>
    <source>
        <strain evidence="1 2">GP1</strain>
    </source>
</reference>
<evidence type="ECO:0000313" key="1">
    <source>
        <dbReference type="EMBL" id="QXO93561.1"/>
    </source>
</evidence>
<dbReference type="AlphaFoldDB" id="A0A8F5VK95"/>
<gene>
    <name evidence="1" type="ORF">KSK55_09230</name>
</gene>